<dbReference type="InterPro" id="IPR001737">
    <property type="entry name" value="KsgA/Erm"/>
</dbReference>
<evidence type="ECO:0000313" key="7">
    <source>
        <dbReference type="EMBL" id="GGQ77983.1"/>
    </source>
</evidence>
<dbReference type="InterPro" id="IPR020598">
    <property type="entry name" value="rRNA_Ade_methylase_Trfase_N"/>
</dbReference>
<dbReference type="NCBIfam" id="NF000499">
    <property type="entry name" value="Erm23S_rRNA_broad"/>
    <property type="match status" value="1"/>
</dbReference>
<keyword evidence="1 5" id="KW-0489">Methyltransferase</keyword>
<dbReference type="PANTHER" id="PTHR11727">
    <property type="entry name" value="DIMETHYLADENOSINE TRANSFERASE"/>
    <property type="match status" value="1"/>
</dbReference>
<dbReference type="SMART" id="SM00650">
    <property type="entry name" value="rADc"/>
    <property type="match status" value="1"/>
</dbReference>
<dbReference type="SUPFAM" id="SSF53335">
    <property type="entry name" value="S-adenosyl-L-methionine-dependent methyltransferases"/>
    <property type="match status" value="1"/>
</dbReference>
<comment type="similarity">
    <text evidence="5">Belongs to the class I-like SAM-binding methyltransferase superfamily. rRNA adenine N(6)-methyltransferase family.</text>
</comment>
<feature type="binding site" evidence="5">
    <location>
        <position position="14"/>
    </location>
    <ligand>
        <name>S-adenosyl-L-methionine</name>
        <dbReference type="ChEBI" id="CHEBI:59789"/>
    </ligand>
</feature>
<dbReference type="AlphaFoldDB" id="A0A918BNF7"/>
<dbReference type="CDD" id="cd02440">
    <property type="entry name" value="AdoMet_MTases"/>
    <property type="match status" value="1"/>
</dbReference>
<feature type="binding site" evidence="5">
    <location>
        <position position="100"/>
    </location>
    <ligand>
        <name>S-adenosyl-L-methionine</name>
        <dbReference type="ChEBI" id="CHEBI:59789"/>
    </ligand>
</feature>
<dbReference type="GO" id="GO:0005829">
    <property type="term" value="C:cytosol"/>
    <property type="evidence" value="ECO:0007669"/>
    <property type="project" value="TreeGrafter"/>
</dbReference>
<keyword evidence="3 5" id="KW-0949">S-adenosyl-L-methionine</keyword>
<sequence length="265" mass="29657">MRTHQPGRHELGQNFLIDRTTIDTVVELVAATDGPIVEIGTGDGALTLPLERLGRRLTGIEIDGRRAARLARRTGPATEIVHADFLHFEVPTAPHVLVGNLPFHRTTAILRRVLAAPGWTDTVLLVQWEVARRRAGVGGATLMTAQWWPWYEFRLVSRVPASAFRPRPGVDGGLLTSTRRPEPLVPHRERHGYQDFVRRVFTGRGHGLADILAATAPWVPRQEVRRRLRQLRLAPTALPKSLDAHDWAALYALSGSRRRGPSRRE</sequence>
<feature type="binding site" evidence="5">
    <location>
        <position position="40"/>
    </location>
    <ligand>
        <name>S-adenosyl-L-methionine</name>
        <dbReference type="ChEBI" id="CHEBI:59789"/>
    </ligand>
</feature>
<gene>
    <name evidence="7" type="ORF">GCM10010145_54750</name>
</gene>
<evidence type="ECO:0000313" key="8">
    <source>
        <dbReference type="Proteomes" id="UP000620156"/>
    </source>
</evidence>
<dbReference type="Proteomes" id="UP000620156">
    <property type="component" value="Unassembled WGS sequence"/>
</dbReference>
<dbReference type="Gene3D" id="1.10.8.100">
    <property type="entry name" value="Ribosomal RNA adenine dimethylase-like, domain 2"/>
    <property type="match status" value="1"/>
</dbReference>
<feature type="binding site" evidence="5">
    <location>
        <position position="16"/>
    </location>
    <ligand>
        <name>S-adenosyl-L-methionine</name>
        <dbReference type="ChEBI" id="CHEBI:59789"/>
    </ligand>
</feature>
<feature type="binding site" evidence="5">
    <location>
        <position position="61"/>
    </location>
    <ligand>
        <name>S-adenosyl-L-methionine</name>
        <dbReference type="ChEBI" id="CHEBI:59789"/>
    </ligand>
</feature>
<feature type="domain" description="Ribosomal RNA adenine methylase transferase N-terminal" evidence="6">
    <location>
        <begin position="21"/>
        <end position="181"/>
    </location>
</feature>
<evidence type="ECO:0000256" key="3">
    <source>
        <dbReference type="ARBA" id="ARBA00022691"/>
    </source>
</evidence>
<dbReference type="GO" id="GO:0003723">
    <property type="term" value="F:RNA binding"/>
    <property type="evidence" value="ECO:0007669"/>
    <property type="project" value="UniProtKB-UniRule"/>
</dbReference>
<keyword evidence="4 5" id="KW-0694">RNA-binding</keyword>
<dbReference type="InterPro" id="IPR020596">
    <property type="entry name" value="rRNA_Ade_Mease_Trfase_CS"/>
</dbReference>
<feature type="binding site" evidence="5">
    <location>
        <position position="84"/>
    </location>
    <ligand>
        <name>S-adenosyl-L-methionine</name>
        <dbReference type="ChEBI" id="CHEBI:59789"/>
    </ligand>
</feature>
<evidence type="ECO:0000256" key="4">
    <source>
        <dbReference type="ARBA" id="ARBA00022884"/>
    </source>
</evidence>
<evidence type="ECO:0000256" key="5">
    <source>
        <dbReference type="PROSITE-ProRule" id="PRU01026"/>
    </source>
</evidence>
<evidence type="ECO:0000256" key="1">
    <source>
        <dbReference type="ARBA" id="ARBA00022603"/>
    </source>
</evidence>
<keyword evidence="2 5" id="KW-0808">Transferase</keyword>
<evidence type="ECO:0000256" key="2">
    <source>
        <dbReference type="ARBA" id="ARBA00022679"/>
    </source>
</evidence>
<dbReference type="EMBL" id="BMQK01000015">
    <property type="protein sequence ID" value="GGQ77983.1"/>
    <property type="molecule type" value="Genomic_DNA"/>
</dbReference>
<name>A0A918BNF7_9ACTN</name>
<dbReference type="InterPro" id="IPR023165">
    <property type="entry name" value="rRNA_Ade_diMease-like_C"/>
</dbReference>
<dbReference type="Gene3D" id="3.40.50.150">
    <property type="entry name" value="Vaccinia Virus protein VP39"/>
    <property type="match status" value="1"/>
</dbReference>
<dbReference type="RefSeq" id="WP_189219535.1">
    <property type="nucleotide sequence ID" value="NZ_BMQK01000015.1"/>
</dbReference>
<proteinExistence type="inferred from homology"/>
<keyword evidence="8" id="KW-1185">Reference proteome</keyword>
<dbReference type="Pfam" id="PF00398">
    <property type="entry name" value="RrnaAD"/>
    <property type="match status" value="1"/>
</dbReference>
<dbReference type="PROSITE" id="PS01131">
    <property type="entry name" value="RRNA_A_DIMETH"/>
    <property type="match status" value="1"/>
</dbReference>
<organism evidence="7 8">
    <name type="scientific">Streptomyces ruber</name>
    <dbReference type="NCBI Taxonomy" id="83378"/>
    <lineage>
        <taxon>Bacteria</taxon>
        <taxon>Bacillati</taxon>
        <taxon>Actinomycetota</taxon>
        <taxon>Actinomycetes</taxon>
        <taxon>Kitasatosporales</taxon>
        <taxon>Streptomycetaceae</taxon>
        <taxon>Streptomyces</taxon>
    </lineage>
</organism>
<reference evidence="7" key="1">
    <citation type="journal article" date="2014" name="Int. J. Syst. Evol. Microbiol.">
        <title>Complete genome sequence of Corynebacterium casei LMG S-19264T (=DSM 44701T), isolated from a smear-ripened cheese.</title>
        <authorList>
            <consortium name="US DOE Joint Genome Institute (JGI-PGF)"/>
            <person name="Walter F."/>
            <person name="Albersmeier A."/>
            <person name="Kalinowski J."/>
            <person name="Ruckert C."/>
        </authorList>
    </citation>
    <scope>NUCLEOTIDE SEQUENCE</scope>
    <source>
        <strain evidence="7">JCM 3131</strain>
    </source>
</reference>
<evidence type="ECO:0000259" key="6">
    <source>
        <dbReference type="SMART" id="SM00650"/>
    </source>
</evidence>
<dbReference type="InterPro" id="IPR029063">
    <property type="entry name" value="SAM-dependent_MTases_sf"/>
</dbReference>
<comment type="caution">
    <text evidence="7">The sequence shown here is derived from an EMBL/GenBank/DDBJ whole genome shotgun (WGS) entry which is preliminary data.</text>
</comment>
<dbReference type="PANTHER" id="PTHR11727:SF7">
    <property type="entry name" value="DIMETHYLADENOSINE TRANSFERASE-RELATED"/>
    <property type="match status" value="1"/>
</dbReference>
<dbReference type="PROSITE" id="PS51689">
    <property type="entry name" value="SAM_RNA_A_N6_MT"/>
    <property type="match status" value="1"/>
</dbReference>
<dbReference type="GO" id="GO:0000179">
    <property type="term" value="F:rRNA (adenine-N6,N6-)-dimethyltransferase activity"/>
    <property type="evidence" value="ECO:0007669"/>
    <property type="project" value="UniProtKB-UniRule"/>
</dbReference>
<reference evidence="7" key="2">
    <citation type="submission" date="2020-09" db="EMBL/GenBank/DDBJ databases">
        <authorList>
            <person name="Sun Q."/>
            <person name="Ohkuma M."/>
        </authorList>
    </citation>
    <scope>NUCLEOTIDE SEQUENCE</scope>
    <source>
        <strain evidence="7">JCM 3131</strain>
    </source>
</reference>
<protein>
    <recommendedName>
        <fullName evidence="6">Ribosomal RNA adenine methylase transferase N-terminal domain-containing protein</fullName>
    </recommendedName>
</protein>
<accession>A0A918BNF7</accession>